<dbReference type="SUPFAM" id="SSF53933">
    <property type="entry name" value="Microbial ribonucleases"/>
    <property type="match status" value="1"/>
</dbReference>
<dbReference type="InterPro" id="IPR016191">
    <property type="entry name" value="Ribonuclease/ribotoxin"/>
</dbReference>
<evidence type="ECO:0000256" key="3">
    <source>
        <dbReference type="SAM" id="SignalP"/>
    </source>
</evidence>
<evidence type="ECO:0000256" key="1">
    <source>
        <dbReference type="ARBA" id="ARBA00022722"/>
    </source>
</evidence>
<gene>
    <name evidence="4" type="ORF">S7711_11352</name>
</gene>
<organism evidence="4 5">
    <name type="scientific">Stachybotrys chartarum (strain CBS 109288 / IBT 7711)</name>
    <name type="common">Toxic black mold</name>
    <name type="synonym">Stilbospora chartarum</name>
    <dbReference type="NCBI Taxonomy" id="1280523"/>
    <lineage>
        <taxon>Eukaryota</taxon>
        <taxon>Fungi</taxon>
        <taxon>Dikarya</taxon>
        <taxon>Ascomycota</taxon>
        <taxon>Pezizomycotina</taxon>
        <taxon>Sordariomycetes</taxon>
        <taxon>Hypocreomycetidae</taxon>
        <taxon>Hypocreales</taxon>
        <taxon>Stachybotryaceae</taxon>
        <taxon>Stachybotrys</taxon>
    </lineage>
</organism>
<evidence type="ECO:0000313" key="5">
    <source>
        <dbReference type="Proteomes" id="UP000028045"/>
    </source>
</evidence>
<evidence type="ECO:0000313" key="4">
    <source>
        <dbReference type="EMBL" id="KEY68189.1"/>
    </source>
</evidence>
<dbReference type="AlphaFoldDB" id="A0A084ASB0"/>
<protein>
    <submittedName>
        <fullName evidence="4">Uncharacterized protein</fullName>
    </submittedName>
</protein>
<dbReference type="GO" id="GO:0003723">
    <property type="term" value="F:RNA binding"/>
    <property type="evidence" value="ECO:0007669"/>
    <property type="project" value="InterPro"/>
</dbReference>
<dbReference type="GO" id="GO:0016787">
    <property type="term" value="F:hydrolase activity"/>
    <property type="evidence" value="ECO:0007669"/>
    <property type="project" value="UniProtKB-KW"/>
</dbReference>
<keyword evidence="2" id="KW-0378">Hydrolase</keyword>
<keyword evidence="5" id="KW-1185">Reference proteome</keyword>
<dbReference type="EMBL" id="KL648586">
    <property type="protein sequence ID" value="KEY68189.1"/>
    <property type="molecule type" value="Genomic_DNA"/>
</dbReference>
<dbReference type="Gene3D" id="3.10.450.30">
    <property type="entry name" value="Microbial ribonucleases"/>
    <property type="match status" value="1"/>
</dbReference>
<dbReference type="GO" id="GO:0004521">
    <property type="term" value="F:RNA endonuclease activity"/>
    <property type="evidence" value="ECO:0007669"/>
    <property type="project" value="InterPro"/>
</dbReference>
<keyword evidence="3" id="KW-0732">Signal</keyword>
<proteinExistence type="predicted"/>
<sequence>MHFLSPTLFALVLALVQTSYAAPSSRGFVSKRTVYNLPASDEFIICGSRFYALPEIEAAVQEGINRARDTALRIRISTFPTLGFLDLANLLLMLSENYPHPYGNSEAFRLESECIGRQLWEYPIRPSRLFSESDVMAEVLDRVFFAIRGENPATNTAGDGTYCGVMTHEGSMVRNGFVLCEEEDSDDLEDVLEENEEDSDDD</sequence>
<feature type="chain" id="PRO_5001771103" evidence="3">
    <location>
        <begin position="22"/>
        <end position="202"/>
    </location>
</feature>
<dbReference type="HOGENOM" id="CLU_1355439_0_0_1"/>
<keyword evidence="1" id="KW-0540">Nuclease</keyword>
<feature type="signal peptide" evidence="3">
    <location>
        <begin position="1"/>
        <end position="21"/>
    </location>
</feature>
<name>A0A084ASB0_STACB</name>
<evidence type="ECO:0000256" key="2">
    <source>
        <dbReference type="ARBA" id="ARBA00022801"/>
    </source>
</evidence>
<dbReference type="Proteomes" id="UP000028045">
    <property type="component" value="Unassembled WGS sequence"/>
</dbReference>
<dbReference type="InterPro" id="IPR000026">
    <property type="entry name" value="N1-like"/>
</dbReference>
<dbReference type="Pfam" id="PF00545">
    <property type="entry name" value="Ribonuclease"/>
    <property type="match status" value="1"/>
</dbReference>
<accession>A0A084ASB0</accession>
<reference evidence="4 5" key="1">
    <citation type="journal article" date="2014" name="BMC Genomics">
        <title>Comparative genome sequencing reveals chemotype-specific gene clusters in the toxigenic black mold Stachybotrys.</title>
        <authorList>
            <person name="Semeiks J."/>
            <person name="Borek D."/>
            <person name="Otwinowski Z."/>
            <person name="Grishin N.V."/>
        </authorList>
    </citation>
    <scope>NUCLEOTIDE SEQUENCE [LARGE SCALE GENOMIC DNA]</scope>
    <source>
        <strain evidence="5">CBS 109288 / IBT 7711</strain>
    </source>
</reference>